<evidence type="ECO:0000256" key="2">
    <source>
        <dbReference type="ARBA" id="ARBA00022679"/>
    </source>
</evidence>
<evidence type="ECO:0000259" key="7">
    <source>
        <dbReference type="Pfam" id="PF01702"/>
    </source>
</evidence>
<dbReference type="PANTHER" id="PTHR46499">
    <property type="entry name" value="QUEUINE TRNA-RIBOSYLTRANSFERASE"/>
    <property type="match status" value="1"/>
</dbReference>
<evidence type="ECO:0000256" key="4">
    <source>
        <dbReference type="ARBA" id="ARBA00022723"/>
    </source>
</evidence>
<dbReference type="Pfam" id="PF01702">
    <property type="entry name" value="TGT"/>
    <property type="match status" value="1"/>
</dbReference>
<dbReference type="EC" id="2.4.2.48" evidence="6"/>
<evidence type="ECO:0000313" key="9">
    <source>
        <dbReference type="Proteomes" id="UP000248044"/>
    </source>
</evidence>
<comment type="similarity">
    <text evidence="6">Belongs to the archaeosine tRNA-ribosyltransferase family.</text>
</comment>
<comment type="pathway">
    <text evidence="6">tRNA modification; archaeosine-tRNA biosynthesis.</text>
</comment>
<feature type="binding site" evidence="6">
    <location>
        <position position="277"/>
    </location>
    <ligand>
        <name>Zn(2+)</name>
        <dbReference type="ChEBI" id="CHEBI:29105"/>
    </ligand>
</feature>
<dbReference type="UniPathway" id="UPA00393"/>
<evidence type="ECO:0000313" key="8">
    <source>
        <dbReference type="EMBL" id="AWR95937.1"/>
    </source>
</evidence>
<dbReference type="RefSeq" id="WP_110271815.1">
    <property type="nucleotide sequence ID" value="NZ_CP029289.2"/>
</dbReference>
<evidence type="ECO:0000256" key="6">
    <source>
        <dbReference type="HAMAP-Rule" id="MF_01634"/>
    </source>
</evidence>
<dbReference type="GO" id="GO:0005737">
    <property type="term" value="C:cytoplasm"/>
    <property type="evidence" value="ECO:0007669"/>
    <property type="project" value="TreeGrafter"/>
</dbReference>
<dbReference type="EMBL" id="CP029289">
    <property type="protein sequence ID" value="AWR95937.1"/>
    <property type="molecule type" value="Genomic_DNA"/>
</dbReference>
<dbReference type="GeneID" id="36831968"/>
<keyword evidence="3 6" id="KW-0819">tRNA processing</keyword>
<evidence type="ECO:0000256" key="3">
    <source>
        <dbReference type="ARBA" id="ARBA00022694"/>
    </source>
</evidence>
<dbReference type="GO" id="GO:0008270">
    <property type="term" value="F:zinc ion binding"/>
    <property type="evidence" value="ECO:0007669"/>
    <property type="project" value="UniProtKB-UniRule"/>
</dbReference>
<dbReference type="InterPro" id="IPR004804">
    <property type="entry name" value="TgtA"/>
</dbReference>
<feature type="active site" description="Nucleophile" evidence="6">
    <location>
        <position position="84"/>
    </location>
</feature>
<keyword evidence="9" id="KW-1185">Reference proteome</keyword>
<gene>
    <name evidence="6" type="primary">tgtA</name>
    <name evidence="8" type="ORF">DFR85_07390</name>
</gene>
<keyword evidence="2 6" id="KW-0808">Transferase</keyword>
<dbReference type="GO" id="GO:0016763">
    <property type="term" value="F:pentosyltransferase activity"/>
    <property type="evidence" value="ECO:0007669"/>
    <property type="project" value="UniProtKB-UniRule"/>
</dbReference>
<proteinExistence type="inferred from homology"/>
<dbReference type="InterPro" id="IPR050076">
    <property type="entry name" value="ArchSynthase1/Queuine_TRR"/>
</dbReference>
<dbReference type="PANTHER" id="PTHR46499:SF1">
    <property type="entry name" value="QUEUINE TRNA-RIBOSYLTRANSFERASE"/>
    <property type="match status" value="1"/>
</dbReference>
<dbReference type="SUPFAM" id="SSF51713">
    <property type="entry name" value="tRNA-guanine transglycosylase"/>
    <property type="match status" value="1"/>
</dbReference>
<organism evidence="8 9">
    <name type="scientific">Acidianus brierleyi</name>
    <dbReference type="NCBI Taxonomy" id="41673"/>
    <lineage>
        <taxon>Archaea</taxon>
        <taxon>Thermoproteota</taxon>
        <taxon>Thermoprotei</taxon>
        <taxon>Sulfolobales</taxon>
        <taxon>Sulfolobaceae</taxon>
        <taxon>Acidianus</taxon>
    </lineage>
</organism>
<name>A0A2U9IIS4_9CREN</name>
<accession>A0A2U9IIS4</accession>
<dbReference type="InterPro" id="IPR036511">
    <property type="entry name" value="TGT-like_sf"/>
</dbReference>
<dbReference type="OrthoDB" id="6871at2157"/>
<dbReference type="NCBIfam" id="TIGR00432">
    <property type="entry name" value="arcsn_tRNA_tgt"/>
    <property type="match status" value="1"/>
</dbReference>
<dbReference type="InterPro" id="IPR002616">
    <property type="entry name" value="tRNA_ribo_trans-like"/>
</dbReference>
<dbReference type="KEGG" id="abri:DFR85_07390"/>
<dbReference type="GO" id="GO:0002099">
    <property type="term" value="P:tRNA wobble guanine modification"/>
    <property type="evidence" value="ECO:0007669"/>
    <property type="project" value="TreeGrafter"/>
</dbReference>
<comment type="catalytic activity">
    <reaction evidence="6">
        <text>guanosine(15) in tRNA + 7-cyano-7-carbaguanine = 7-cyano-7-carbaguanosine(15) in tRNA + guanine</text>
        <dbReference type="Rhea" id="RHEA:43164"/>
        <dbReference type="Rhea" id="RHEA-COMP:10371"/>
        <dbReference type="Rhea" id="RHEA-COMP:10372"/>
        <dbReference type="ChEBI" id="CHEBI:16235"/>
        <dbReference type="ChEBI" id="CHEBI:45075"/>
        <dbReference type="ChEBI" id="CHEBI:74269"/>
        <dbReference type="ChEBI" id="CHEBI:82850"/>
        <dbReference type="EC" id="2.4.2.48"/>
    </reaction>
</comment>
<comment type="cofactor">
    <cofactor evidence="6">
        <name>Zn(2+)</name>
        <dbReference type="ChEBI" id="CHEBI:29105"/>
    </cofactor>
    <text evidence="6">Binds 1 zinc ion per subunit.</text>
</comment>
<feature type="binding site" evidence="6">
    <location>
        <position position="119"/>
    </location>
    <ligand>
        <name>substrate</name>
    </ligand>
</feature>
<evidence type="ECO:0000256" key="1">
    <source>
        <dbReference type="ARBA" id="ARBA00022676"/>
    </source>
</evidence>
<keyword evidence="1 6" id="KW-0328">Glycosyltransferase</keyword>
<comment type="caution">
    <text evidence="6">Lacks conserved residue(s) required for the propagation of feature annotation.</text>
</comment>
<sequence>MGDFELKDEDLAGRIGILETKHSKLETPVFFPVVNPLKSEITIDDIKQLKFKQFITNSYILYKNNVIQNNVHDDLHFDSTIMTDSGAYQILQYGNININNSEIVNYQIKIKPDIAVFLDIPTGNIDNFEDAKKTVEDTIYRGKETLEIIKDEQEIVWVHPIQGGKFLDLLSYSAKAANNTSYKFLALGSPTVIMKEYDYATLIDMIFTVRSNISRGKPLHLFGGGLPQIIPFAVALGVDSFDSASYIIYARDNRYITRTRTYKLDELDYFPCSCPVCSKYSPKELMEMDKDSRIRLLALHNLYKILEEINDTKLAIKENRLFEYLQEKSYSHPAVYSAFRRLLKYAEYLEKYDPRVKGEIKGIFYFDETSFSRPEILRHYRFLDSLQKHNRNAVIICGDNLTVPVINDSKVRRILLKRYSDSDIYVALPFYGLIPAMISESYPLAQFEMPTELSTEVISKTITQISNFIKSKKYDNIEFANCEKSILSHIMSIKP</sequence>
<dbReference type="HAMAP" id="MF_01634">
    <property type="entry name" value="TgtA_arch"/>
    <property type="match status" value="1"/>
</dbReference>
<feature type="domain" description="tRNA-guanine(15) transglycosylase-like" evidence="7">
    <location>
        <begin position="13"/>
        <end position="333"/>
    </location>
</feature>
<comment type="function">
    <text evidence="6">Exchanges the guanine residue with 7-cyano-7-deazaguanine (preQ0) at position 15 in the dihydrouridine loop (D-loop) of archaeal tRNAs.</text>
</comment>
<keyword evidence="5 6" id="KW-0862">Zinc</keyword>
<dbReference type="Proteomes" id="UP000248044">
    <property type="component" value="Chromosome"/>
</dbReference>
<dbReference type="AlphaFoldDB" id="A0A2U9IIS4"/>
<dbReference type="NCBIfam" id="TIGR00449">
    <property type="entry name" value="tgt_general"/>
    <property type="match status" value="1"/>
</dbReference>
<feature type="binding site" evidence="6">
    <location>
        <position position="272"/>
    </location>
    <ligand>
        <name>Zn(2+)</name>
        <dbReference type="ChEBI" id="CHEBI:29105"/>
    </ligand>
</feature>
<feature type="binding site" evidence="6">
    <location>
        <position position="274"/>
    </location>
    <ligand>
        <name>Zn(2+)</name>
        <dbReference type="ChEBI" id="CHEBI:29105"/>
    </ligand>
</feature>
<dbReference type="SUPFAM" id="SSF88802">
    <property type="entry name" value="Pre-PUA domain"/>
    <property type="match status" value="1"/>
</dbReference>
<keyword evidence="4 6" id="KW-0479">Metal-binding</keyword>
<reference evidence="8 9" key="1">
    <citation type="submission" date="2018-05" db="EMBL/GenBank/DDBJ databases">
        <title>Complete Genome Sequences of Extremely Thermoacidophilic, Metal-Mobilizing Type-Strain Members of the Archaeal Family Sulfolobaceae: Acidianus brierleyi DSM-1651T, Acidianus sulfidivorans DSM-18786T, Metallosphaera hakonensis DSM-7519T, and Metallosphaera prunae DSM-10039T.</title>
        <authorList>
            <person name="Counts J.A."/>
            <person name="Kelly R.M."/>
        </authorList>
    </citation>
    <scope>NUCLEOTIDE SEQUENCE [LARGE SCALE GENOMIC DNA]</scope>
    <source>
        <strain evidence="8 9">DSM 1651</strain>
    </source>
</reference>
<dbReference type="Gene3D" id="3.20.20.105">
    <property type="entry name" value="Queuine tRNA-ribosyltransferase-like"/>
    <property type="match status" value="1"/>
</dbReference>
<dbReference type="Gene3D" id="3.40.50.10630">
    <property type="entry name" value="Uracil-DNA glycosylase-like"/>
    <property type="match status" value="1"/>
</dbReference>
<evidence type="ECO:0000256" key="5">
    <source>
        <dbReference type="ARBA" id="ARBA00022833"/>
    </source>
</evidence>
<protein>
    <recommendedName>
        <fullName evidence="6">tRNA-guanine(15) transglycosylase</fullName>
        <ecNumber evidence="6">2.4.2.48</ecNumber>
    </recommendedName>
    <alternativeName>
        <fullName evidence="6">7-cyano-7-deazaguanine tRNA-ribosyltransferase</fullName>
    </alternativeName>
    <alternativeName>
        <fullName evidence="6">Archaeal tRNA-guanine transglycosylase</fullName>
    </alternativeName>
</protein>